<keyword evidence="2" id="KW-1185">Reference proteome</keyword>
<proteinExistence type="predicted"/>
<dbReference type="EMBL" id="BMGA01000009">
    <property type="protein sequence ID" value="GGA86503.1"/>
    <property type="molecule type" value="Genomic_DNA"/>
</dbReference>
<name>A0ABQ1HS21_9FLAO</name>
<reference evidence="2" key="1">
    <citation type="journal article" date="2019" name="Int. J. Syst. Evol. Microbiol.">
        <title>The Global Catalogue of Microorganisms (GCM) 10K type strain sequencing project: providing services to taxonomists for standard genome sequencing and annotation.</title>
        <authorList>
            <consortium name="The Broad Institute Genomics Platform"/>
            <consortium name="The Broad Institute Genome Sequencing Center for Infectious Disease"/>
            <person name="Wu L."/>
            <person name="Ma J."/>
        </authorList>
    </citation>
    <scope>NUCLEOTIDE SEQUENCE [LARGE SCALE GENOMIC DNA]</scope>
    <source>
        <strain evidence="2">CGMCC 1.12811</strain>
    </source>
</reference>
<evidence type="ECO:0000313" key="1">
    <source>
        <dbReference type="EMBL" id="GGA86503.1"/>
    </source>
</evidence>
<organism evidence="1 2">
    <name type="scientific">Flavobacterium palustre</name>
    <dbReference type="NCBI Taxonomy" id="1476463"/>
    <lineage>
        <taxon>Bacteria</taxon>
        <taxon>Pseudomonadati</taxon>
        <taxon>Bacteroidota</taxon>
        <taxon>Flavobacteriia</taxon>
        <taxon>Flavobacteriales</taxon>
        <taxon>Flavobacteriaceae</taxon>
        <taxon>Flavobacterium</taxon>
    </lineage>
</organism>
<comment type="caution">
    <text evidence="1">The sequence shown here is derived from an EMBL/GenBank/DDBJ whole genome shotgun (WGS) entry which is preliminary data.</text>
</comment>
<gene>
    <name evidence="1" type="ORF">GCM10008015_29010</name>
</gene>
<protein>
    <submittedName>
        <fullName evidence="1">Uncharacterized protein</fullName>
    </submittedName>
</protein>
<sequence>MICFTVGSYAQNDFGTTKLKIKAPLNTAPVPKKVTPSATAEAPVIKAPDILKNPDAVMPLGSKYQIGETKSFSMEQTNDFINPGDRVRDKLNESISKSLIANGLKEDDSYIRKTDVDFGVIRTKSNYLIVRIRDYGAIDGDLVKASVIYDYKPTVLTNSLLLGPGFDDIRVNLNDGLNYLELEALNRGNLGGNTGNFEIYDQEGKMLISNYWDNIDKGVKSKFTFIKE</sequence>
<dbReference type="Proteomes" id="UP000658793">
    <property type="component" value="Unassembled WGS sequence"/>
</dbReference>
<accession>A0ABQ1HS21</accession>
<evidence type="ECO:0000313" key="2">
    <source>
        <dbReference type="Proteomes" id="UP000658793"/>
    </source>
</evidence>